<dbReference type="Pfam" id="PF08837">
    <property type="entry name" value="DUF1810"/>
    <property type="match status" value="1"/>
</dbReference>
<reference evidence="1 2" key="1">
    <citation type="submission" date="2019-12" db="EMBL/GenBank/DDBJ databases">
        <title>Complete genome sequence of Pseudomonas stutzeri.</title>
        <authorList>
            <person name="Lim S.R."/>
            <person name="Kim J.H."/>
        </authorList>
    </citation>
    <scope>NUCLEOTIDE SEQUENCE [LARGE SCALE GENOMIC DNA]</scope>
    <source>
        <strain evidence="1 2">PM101005</strain>
    </source>
</reference>
<evidence type="ECO:0000313" key="2">
    <source>
        <dbReference type="Proteomes" id="UP000438983"/>
    </source>
</evidence>
<dbReference type="AlphaFoldDB" id="A0A6I6LHK2"/>
<evidence type="ECO:0000313" key="1">
    <source>
        <dbReference type="EMBL" id="QGZ30379.1"/>
    </source>
</evidence>
<dbReference type="EMBL" id="CP046902">
    <property type="protein sequence ID" value="QGZ30379.1"/>
    <property type="molecule type" value="Genomic_DNA"/>
</dbReference>
<name>A0A6I6LHK2_STUST</name>
<dbReference type="Proteomes" id="UP000438983">
    <property type="component" value="Chromosome"/>
</dbReference>
<dbReference type="PIRSF" id="PIRSF008546">
    <property type="entry name" value="UCP008546"/>
    <property type="match status" value="1"/>
</dbReference>
<protein>
    <submittedName>
        <fullName evidence="1">DUF1810 family protein</fullName>
    </submittedName>
</protein>
<sequence length="141" mass="15794">MRDPFDLQRFVEAQAPVYDRALAELQAGQKQSHWMWFVFPQIAGLGHSAMAQRYAISGLDEALAYLEHALLGPRLHESAQALLLHTSLSARRILGSPDDLKLRSSMTLFAAAAPDRAIFQQVLDAFFNGEPDPATRSRLRY</sequence>
<dbReference type="InterPro" id="IPR036287">
    <property type="entry name" value="Rv1873-like_sf"/>
</dbReference>
<dbReference type="InterPro" id="IPR014937">
    <property type="entry name" value="DUF1810"/>
</dbReference>
<dbReference type="Gene3D" id="1.25.40.380">
    <property type="entry name" value="Protein of unknown function DUF1810"/>
    <property type="match status" value="1"/>
</dbReference>
<proteinExistence type="predicted"/>
<organism evidence="1 2">
    <name type="scientific">Stutzerimonas stutzeri</name>
    <name type="common">Pseudomonas stutzeri</name>
    <dbReference type="NCBI Taxonomy" id="316"/>
    <lineage>
        <taxon>Bacteria</taxon>
        <taxon>Pseudomonadati</taxon>
        <taxon>Pseudomonadota</taxon>
        <taxon>Gammaproteobacteria</taxon>
        <taxon>Pseudomonadales</taxon>
        <taxon>Pseudomonadaceae</taxon>
        <taxon>Stutzerimonas</taxon>
    </lineage>
</organism>
<dbReference type="RefSeq" id="WP_158187877.1">
    <property type="nucleotide sequence ID" value="NZ_CP046902.1"/>
</dbReference>
<dbReference type="SUPFAM" id="SSF140736">
    <property type="entry name" value="Rv1873-like"/>
    <property type="match status" value="1"/>
</dbReference>
<gene>
    <name evidence="1" type="ORF">GQA94_10025</name>
</gene>
<dbReference type="OrthoDB" id="9801870at2"/>
<accession>A0A6I6LHK2</accession>